<keyword evidence="2" id="KW-1185">Reference proteome</keyword>
<dbReference type="EMBL" id="CM023475">
    <property type="protein sequence ID" value="KAH7946309.1"/>
    <property type="molecule type" value="Genomic_DNA"/>
</dbReference>
<name>A0ACB8CN84_DERSI</name>
<evidence type="ECO:0000313" key="1">
    <source>
        <dbReference type="EMBL" id="KAH7946309.1"/>
    </source>
</evidence>
<dbReference type="Proteomes" id="UP000821865">
    <property type="component" value="Chromosome 6"/>
</dbReference>
<protein>
    <submittedName>
        <fullName evidence="1">Uncharacterized protein</fullName>
    </submittedName>
</protein>
<accession>A0ACB8CN84</accession>
<proteinExistence type="predicted"/>
<gene>
    <name evidence="1" type="ORF">HPB49_023057</name>
</gene>
<sequence length="736" mass="82415">MAPQDWGLWSYARYLKKLCPGQFNSAREAYARLQQIKMILADKGADFMVPCGKDNGQGCEVLRHLSGWNDILAAIQVQMKERVATGELELSFPIKSFDHQETKRRIQRAIVLLHLLLVKHACVTEIELDDLGHFNDREWFALFCDGVGECRRLKTLKINADIGGAICYKQLLTVCGFLKHLEELTFERICADERADNMVALEAVIASNTKLRRFEVGEFVAVPPHLLPILRALVLRHNISRLSLDVSYVTADDASVFLQMLNGNNVLQSLRLEGSAWQKYLTVNSIASALANATALVELELVSFRIHTHDAWVLAMSLVHRQTVQHLSLLYCMPVFSFPTSVSYAEANGSWGRISNRIEPYVHILQKLPSLRKLSLDLLRFTPEDQRAFFEALAANNSLHHVLVTPPYQKYPSELARIAHEAGTASRIHTGLVFTDETNFLDIPRGSRLHEVILEAWAGTPINEKQTVIRCFADLIMFDHVTKLTLAITGSIQLSSAKPLALYLKSTKCLKAVTLSFRASKGSNMLLLDAIARNTSITSLGVENWCQSRRSAVVLADVVCSSTMIHTLTYNRDSALPAQVFFSRLCKSIGSNFTIVSVNTFERRVNAKNWALIQKAAARNATFLERAARLVAGLCSDKIDAEALESVVSSPLLLPRVQELMSVSEREASRRLRETLIDLKELDVFMSIAGIVRESVVCEESSDGRPRLDRLPLECWLAIRRYLSVADVVNTGPERC</sequence>
<reference evidence="1" key="1">
    <citation type="submission" date="2020-05" db="EMBL/GenBank/DDBJ databases">
        <title>Large-scale comparative analyses of tick genomes elucidate their genetic diversity and vector capacities.</title>
        <authorList>
            <person name="Jia N."/>
            <person name="Wang J."/>
            <person name="Shi W."/>
            <person name="Du L."/>
            <person name="Sun Y."/>
            <person name="Zhan W."/>
            <person name="Jiang J."/>
            <person name="Wang Q."/>
            <person name="Zhang B."/>
            <person name="Ji P."/>
            <person name="Sakyi L.B."/>
            <person name="Cui X."/>
            <person name="Yuan T."/>
            <person name="Jiang B."/>
            <person name="Yang W."/>
            <person name="Lam T.T.-Y."/>
            <person name="Chang Q."/>
            <person name="Ding S."/>
            <person name="Wang X."/>
            <person name="Zhu J."/>
            <person name="Ruan X."/>
            <person name="Zhao L."/>
            <person name="Wei J."/>
            <person name="Que T."/>
            <person name="Du C."/>
            <person name="Cheng J."/>
            <person name="Dai P."/>
            <person name="Han X."/>
            <person name="Huang E."/>
            <person name="Gao Y."/>
            <person name="Liu J."/>
            <person name="Shao H."/>
            <person name="Ye R."/>
            <person name="Li L."/>
            <person name="Wei W."/>
            <person name="Wang X."/>
            <person name="Wang C."/>
            <person name="Yang T."/>
            <person name="Huo Q."/>
            <person name="Li W."/>
            <person name="Guo W."/>
            <person name="Chen H."/>
            <person name="Zhou L."/>
            <person name="Ni X."/>
            <person name="Tian J."/>
            <person name="Zhou Y."/>
            <person name="Sheng Y."/>
            <person name="Liu T."/>
            <person name="Pan Y."/>
            <person name="Xia L."/>
            <person name="Li J."/>
            <person name="Zhao F."/>
            <person name="Cao W."/>
        </authorList>
    </citation>
    <scope>NUCLEOTIDE SEQUENCE</scope>
    <source>
        <strain evidence="1">Dsil-2018</strain>
    </source>
</reference>
<evidence type="ECO:0000313" key="2">
    <source>
        <dbReference type="Proteomes" id="UP000821865"/>
    </source>
</evidence>
<comment type="caution">
    <text evidence="1">The sequence shown here is derived from an EMBL/GenBank/DDBJ whole genome shotgun (WGS) entry which is preliminary data.</text>
</comment>
<organism evidence="1 2">
    <name type="scientific">Dermacentor silvarum</name>
    <name type="common">Tick</name>
    <dbReference type="NCBI Taxonomy" id="543639"/>
    <lineage>
        <taxon>Eukaryota</taxon>
        <taxon>Metazoa</taxon>
        <taxon>Ecdysozoa</taxon>
        <taxon>Arthropoda</taxon>
        <taxon>Chelicerata</taxon>
        <taxon>Arachnida</taxon>
        <taxon>Acari</taxon>
        <taxon>Parasitiformes</taxon>
        <taxon>Ixodida</taxon>
        <taxon>Ixodoidea</taxon>
        <taxon>Ixodidae</taxon>
        <taxon>Rhipicephalinae</taxon>
        <taxon>Dermacentor</taxon>
    </lineage>
</organism>